<protein>
    <submittedName>
        <fullName evidence="1">Uncharacterized protein</fullName>
    </submittedName>
</protein>
<evidence type="ECO:0000313" key="2">
    <source>
        <dbReference type="Proteomes" id="UP000242287"/>
    </source>
</evidence>
<dbReference type="Proteomes" id="UP000242287">
    <property type="component" value="Unassembled WGS sequence"/>
</dbReference>
<name>A0A2A9NKZ3_9AGAR</name>
<reference evidence="1 2" key="1">
    <citation type="submission" date="2014-02" db="EMBL/GenBank/DDBJ databases">
        <title>Transposable element dynamics among asymbiotic and ectomycorrhizal Amanita fungi.</title>
        <authorList>
            <consortium name="DOE Joint Genome Institute"/>
            <person name="Hess J."/>
            <person name="Skrede I."/>
            <person name="Wolfe B."/>
            <person name="LaButti K."/>
            <person name="Ohm R.A."/>
            <person name="Grigoriev I.V."/>
            <person name="Pringle A."/>
        </authorList>
    </citation>
    <scope>NUCLEOTIDE SEQUENCE [LARGE SCALE GENOMIC DNA]</scope>
    <source>
        <strain evidence="1 2">SKay4041</strain>
    </source>
</reference>
<keyword evidence="2" id="KW-1185">Reference proteome</keyword>
<dbReference type="AlphaFoldDB" id="A0A2A9NKZ3"/>
<accession>A0A2A9NKZ3</accession>
<evidence type="ECO:0000313" key="1">
    <source>
        <dbReference type="EMBL" id="PFH50004.1"/>
    </source>
</evidence>
<dbReference type="EMBL" id="KZ302014">
    <property type="protein sequence ID" value="PFH50004.1"/>
    <property type="molecule type" value="Genomic_DNA"/>
</dbReference>
<feature type="non-terminal residue" evidence="1">
    <location>
        <position position="1"/>
    </location>
</feature>
<organism evidence="1 2">
    <name type="scientific">Amanita thiersii Skay4041</name>
    <dbReference type="NCBI Taxonomy" id="703135"/>
    <lineage>
        <taxon>Eukaryota</taxon>
        <taxon>Fungi</taxon>
        <taxon>Dikarya</taxon>
        <taxon>Basidiomycota</taxon>
        <taxon>Agaricomycotina</taxon>
        <taxon>Agaricomycetes</taxon>
        <taxon>Agaricomycetidae</taxon>
        <taxon>Agaricales</taxon>
        <taxon>Pluteineae</taxon>
        <taxon>Amanitaceae</taxon>
        <taxon>Amanita</taxon>
    </lineage>
</organism>
<gene>
    <name evidence="1" type="ORF">AMATHDRAFT_146318</name>
</gene>
<dbReference type="OrthoDB" id="3184970at2759"/>
<sequence length="63" mass="6975">LGPLSEAVEKYQVYPARKVCKLVMEAAASEHPLDVLNYAQRHGCNDLAEKAAVLSIQTHLRLD</sequence>
<proteinExistence type="predicted"/>